<evidence type="ECO:0000256" key="2">
    <source>
        <dbReference type="SAM" id="SignalP"/>
    </source>
</evidence>
<name>A0A9P6TDL1_9BASI</name>
<gene>
    <name evidence="3" type="ORF">CROQUDRAFT_714416</name>
</gene>
<feature type="compositionally biased region" description="Polar residues" evidence="1">
    <location>
        <begin position="130"/>
        <end position="142"/>
    </location>
</feature>
<protein>
    <submittedName>
        <fullName evidence="3">Uncharacterized protein</fullName>
    </submittedName>
</protein>
<sequence length="213" mass="22919">MHCAILLLLLSSTLLVSAAQFLRRDAVASPVPTQNKKCFATLKNPDGHSANHIRWYPFWTPLDHDWHKSFPKGSTGPANVTLSTGKNCVVIVYVNLTDCSIDGARFNTSLTGDQLHWTYHAVWPSNADRSTTGNLHSQATGHSHSENGVEVGKPVNVGPGPPVDPEGPITPAMKANFSKGSTSRSNSTSNSHVIGPVNWVKGCSEGMKIHVAF</sequence>
<comment type="caution">
    <text evidence="3">The sequence shown here is derived from an EMBL/GenBank/DDBJ whole genome shotgun (WGS) entry which is preliminary data.</text>
</comment>
<evidence type="ECO:0000256" key="1">
    <source>
        <dbReference type="SAM" id="MobiDB-lite"/>
    </source>
</evidence>
<feature type="chain" id="PRO_5040282937" evidence="2">
    <location>
        <begin position="19"/>
        <end position="213"/>
    </location>
</feature>
<keyword evidence="4" id="KW-1185">Reference proteome</keyword>
<evidence type="ECO:0000313" key="3">
    <source>
        <dbReference type="EMBL" id="KAG0148551.1"/>
    </source>
</evidence>
<evidence type="ECO:0000313" key="4">
    <source>
        <dbReference type="Proteomes" id="UP000886653"/>
    </source>
</evidence>
<keyword evidence="2" id="KW-0732">Signal</keyword>
<reference evidence="3" key="1">
    <citation type="submission" date="2013-11" db="EMBL/GenBank/DDBJ databases">
        <title>Genome sequence of the fusiform rust pathogen reveals effectors for host alternation and coevolution with pine.</title>
        <authorList>
            <consortium name="DOE Joint Genome Institute"/>
            <person name="Smith K."/>
            <person name="Pendleton A."/>
            <person name="Kubisiak T."/>
            <person name="Anderson C."/>
            <person name="Salamov A."/>
            <person name="Aerts A."/>
            <person name="Riley R."/>
            <person name="Clum A."/>
            <person name="Lindquist E."/>
            <person name="Ence D."/>
            <person name="Campbell M."/>
            <person name="Kronenberg Z."/>
            <person name="Feau N."/>
            <person name="Dhillon B."/>
            <person name="Hamelin R."/>
            <person name="Burleigh J."/>
            <person name="Smith J."/>
            <person name="Yandell M."/>
            <person name="Nelson C."/>
            <person name="Grigoriev I."/>
            <person name="Davis J."/>
        </authorList>
    </citation>
    <scope>NUCLEOTIDE SEQUENCE</scope>
    <source>
        <strain evidence="3">G11</strain>
    </source>
</reference>
<organism evidence="3 4">
    <name type="scientific">Cronartium quercuum f. sp. fusiforme G11</name>
    <dbReference type="NCBI Taxonomy" id="708437"/>
    <lineage>
        <taxon>Eukaryota</taxon>
        <taxon>Fungi</taxon>
        <taxon>Dikarya</taxon>
        <taxon>Basidiomycota</taxon>
        <taxon>Pucciniomycotina</taxon>
        <taxon>Pucciniomycetes</taxon>
        <taxon>Pucciniales</taxon>
        <taxon>Coleosporiaceae</taxon>
        <taxon>Cronartium</taxon>
    </lineage>
</organism>
<feature type="compositionally biased region" description="Low complexity" evidence="1">
    <location>
        <begin position="181"/>
        <end position="191"/>
    </location>
</feature>
<feature type="signal peptide" evidence="2">
    <location>
        <begin position="1"/>
        <end position="18"/>
    </location>
</feature>
<dbReference type="EMBL" id="MU167235">
    <property type="protein sequence ID" value="KAG0148551.1"/>
    <property type="molecule type" value="Genomic_DNA"/>
</dbReference>
<feature type="region of interest" description="Disordered" evidence="1">
    <location>
        <begin position="155"/>
        <end position="193"/>
    </location>
</feature>
<dbReference type="Proteomes" id="UP000886653">
    <property type="component" value="Unassembled WGS sequence"/>
</dbReference>
<dbReference type="AlphaFoldDB" id="A0A9P6TDL1"/>
<accession>A0A9P6TDL1</accession>
<proteinExistence type="predicted"/>
<feature type="region of interest" description="Disordered" evidence="1">
    <location>
        <begin position="130"/>
        <end position="149"/>
    </location>
</feature>